<evidence type="ECO:0000259" key="6">
    <source>
        <dbReference type="Pfam" id="PF02631"/>
    </source>
</evidence>
<dbReference type="PANTHER" id="PTHR33602">
    <property type="entry name" value="REGULATORY PROTEIN RECX FAMILY PROTEIN"/>
    <property type="match status" value="1"/>
</dbReference>
<dbReference type="GO" id="GO:0006282">
    <property type="term" value="P:regulation of DNA repair"/>
    <property type="evidence" value="ECO:0007669"/>
    <property type="project" value="UniProtKB-UniRule"/>
</dbReference>
<reference evidence="7 8" key="1">
    <citation type="submission" date="2019-07" db="EMBL/GenBank/DDBJ databases">
        <title>Complete Genome Sequence of Leptotrichia goodfellowii Strain JCM 16774.</title>
        <authorList>
            <person name="Watanabe S."/>
            <person name="Cui L."/>
        </authorList>
    </citation>
    <scope>NUCLEOTIDE SEQUENCE [LARGE SCALE GENOMIC DNA]</scope>
    <source>
        <strain evidence="7 8">JCM16774</strain>
    </source>
</reference>
<accession>A0A510JCM5</accession>
<dbReference type="InterPro" id="IPR003783">
    <property type="entry name" value="Regulatory_RecX"/>
</dbReference>
<dbReference type="Gene3D" id="1.10.10.10">
    <property type="entry name" value="Winged helix-like DNA-binding domain superfamily/Winged helix DNA-binding domain"/>
    <property type="match status" value="2"/>
</dbReference>
<evidence type="ECO:0000256" key="5">
    <source>
        <dbReference type="HAMAP-Rule" id="MF_01114"/>
    </source>
</evidence>
<dbReference type="RefSeq" id="WP_026737386.1">
    <property type="nucleotide sequence ID" value="NZ_AP019822.1"/>
</dbReference>
<protein>
    <recommendedName>
        <fullName evidence="3 5">Regulatory protein RecX</fullName>
    </recommendedName>
</protein>
<keyword evidence="4 5" id="KW-0963">Cytoplasm</keyword>
<comment type="similarity">
    <text evidence="2 5">Belongs to the RecX family.</text>
</comment>
<dbReference type="OrthoDB" id="80357at2"/>
<dbReference type="InterPro" id="IPR053924">
    <property type="entry name" value="RecX_HTH_2nd"/>
</dbReference>
<feature type="domain" description="RecX second three-helical" evidence="6">
    <location>
        <begin position="95"/>
        <end position="131"/>
    </location>
</feature>
<name>A0A510JCM5_9FUSO</name>
<dbReference type="Pfam" id="PF02631">
    <property type="entry name" value="RecX_HTH2"/>
    <property type="match status" value="1"/>
</dbReference>
<dbReference type="GO" id="GO:0005737">
    <property type="term" value="C:cytoplasm"/>
    <property type="evidence" value="ECO:0007669"/>
    <property type="project" value="UniProtKB-SubCell"/>
</dbReference>
<dbReference type="PANTHER" id="PTHR33602:SF1">
    <property type="entry name" value="REGULATORY PROTEIN RECX FAMILY PROTEIN"/>
    <property type="match status" value="1"/>
</dbReference>
<gene>
    <name evidence="5" type="primary">recX</name>
    <name evidence="7" type="ORF">JCM16774_0896</name>
</gene>
<dbReference type="KEGG" id="lgo:JCM16774_0896"/>
<dbReference type="STRING" id="714315.GCA_000516535_00888"/>
<organism evidence="7 8">
    <name type="scientific">Pseudoleptotrichia goodfellowii</name>
    <dbReference type="NCBI Taxonomy" id="157692"/>
    <lineage>
        <taxon>Bacteria</taxon>
        <taxon>Fusobacteriati</taxon>
        <taxon>Fusobacteriota</taxon>
        <taxon>Fusobacteriia</taxon>
        <taxon>Fusobacteriales</taxon>
        <taxon>Leptotrichiaceae</taxon>
        <taxon>Pseudoleptotrichia</taxon>
    </lineage>
</organism>
<dbReference type="Proteomes" id="UP000321606">
    <property type="component" value="Chromosome"/>
</dbReference>
<dbReference type="EMBL" id="AP019822">
    <property type="protein sequence ID" value="BBM35965.1"/>
    <property type="molecule type" value="Genomic_DNA"/>
</dbReference>
<comment type="subcellular location">
    <subcellularLocation>
        <location evidence="1 5">Cytoplasm</location>
    </subcellularLocation>
</comment>
<proteinExistence type="inferred from homology"/>
<evidence type="ECO:0000256" key="2">
    <source>
        <dbReference type="ARBA" id="ARBA00009695"/>
    </source>
</evidence>
<evidence type="ECO:0000256" key="1">
    <source>
        <dbReference type="ARBA" id="ARBA00004496"/>
    </source>
</evidence>
<comment type="function">
    <text evidence="5">Modulates RecA activity.</text>
</comment>
<evidence type="ECO:0000256" key="4">
    <source>
        <dbReference type="ARBA" id="ARBA00022490"/>
    </source>
</evidence>
<sequence length="195" mass="23335">MIIEKIQKNKLYLSTEEIMDVSPLIRQKYCLKVNDNIESLYDDISYEASLEKGIFLLSLKDRTKKELQMKLNEKYHNEKMVEKAVLKLAELGYIDDLNYAVSYINSRKYGKQRITYNLLQKGISKEKIEQAYMDIQEESEKDVEDEKLKKAILKNIKKEEKKLVQYLVRQGFELDKIFRKLKEYKDFDGFENFEE</sequence>
<evidence type="ECO:0000313" key="8">
    <source>
        <dbReference type="Proteomes" id="UP000321606"/>
    </source>
</evidence>
<dbReference type="InterPro" id="IPR036388">
    <property type="entry name" value="WH-like_DNA-bd_sf"/>
</dbReference>
<dbReference type="HAMAP" id="MF_01114">
    <property type="entry name" value="RecX"/>
    <property type="match status" value="1"/>
</dbReference>
<evidence type="ECO:0000256" key="3">
    <source>
        <dbReference type="ARBA" id="ARBA00018111"/>
    </source>
</evidence>
<evidence type="ECO:0000313" key="7">
    <source>
        <dbReference type="EMBL" id="BBM35965.1"/>
    </source>
</evidence>
<dbReference type="AlphaFoldDB" id="A0A510JCM5"/>